<dbReference type="EMBL" id="JABRWJ010000010">
    <property type="protein sequence ID" value="NRF71028.1"/>
    <property type="molecule type" value="Genomic_DNA"/>
</dbReference>
<protein>
    <submittedName>
        <fullName evidence="2">Hemerythrin domain-containing protein</fullName>
    </submittedName>
</protein>
<gene>
    <name evidence="2" type="ORF">HLB44_28890</name>
</gene>
<dbReference type="CDD" id="cd12108">
    <property type="entry name" value="Hr-like"/>
    <property type="match status" value="1"/>
</dbReference>
<dbReference type="Pfam" id="PF01814">
    <property type="entry name" value="Hemerythrin"/>
    <property type="match status" value="1"/>
</dbReference>
<sequence length="181" mass="20325">MPQPLPGFESLAATFEQPFEMLSACHDRVRRSLQLLVRLQDHLLAHGADDQARQAAEDIVRYFGLAAPAHHEDEERHVVPILQIADDVKLRKAAQQMLQDHALIRSAWLELAPFLQQIGTGSAPQRTGFAEAVDRFVRLHDDHLRLEDELGFPEARARHEAQGPAAIAAIGGEMARRRRAR</sequence>
<dbReference type="Gene3D" id="1.20.120.520">
    <property type="entry name" value="nmb1532 protein domain like"/>
    <property type="match status" value="1"/>
</dbReference>
<name>A0ABX2EQX8_9BURK</name>
<reference evidence="2 3" key="1">
    <citation type="submission" date="2020-05" db="EMBL/GenBank/DDBJ databases">
        <title>Aquincola sp. isolate from soil.</title>
        <authorList>
            <person name="Han J."/>
            <person name="Kim D.-U."/>
        </authorList>
    </citation>
    <scope>NUCLEOTIDE SEQUENCE [LARGE SCALE GENOMIC DNA]</scope>
    <source>
        <strain evidence="2 3">S2</strain>
    </source>
</reference>
<proteinExistence type="predicted"/>
<feature type="domain" description="Hemerythrin-like" evidence="1">
    <location>
        <begin position="18"/>
        <end position="154"/>
    </location>
</feature>
<evidence type="ECO:0000259" key="1">
    <source>
        <dbReference type="Pfam" id="PF01814"/>
    </source>
</evidence>
<organism evidence="2 3">
    <name type="scientific">Pseudaquabacterium terrae</name>
    <dbReference type="NCBI Taxonomy" id="2732868"/>
    <lineage>
        <taxon>Bacteria</taxon>
        <taxon>Pseudomonadati</taxon>
        <taxon>Pseudomonadota</taxon>
        <taxon>Betaproteobacteria</taxon>
        <taxon>Burkholderiales</taxon>
        <taxon>Sphaerotilaceae</taxon>
        <taxon>Pseudaquabacterium</taxon>
    </lineage>
</organism>
<dbReference type="InterPro" id="IPR012312">
    <property type="entry name" value="Hemerythrin-like"/>
</dbReference>
<comment type="caution">
    <text evidence="2">The sequence shown here is derived from an EMBL/GenBank/DDBJ whole genome shotgun (WGS) entry which is preliminary data.</text>
</comment>
<accession>A0ABX2EQX8</accession>
<evidence type="ECO:0000313" key="2">
    <source>
        <dbReference type="EMBL" id="NRF71028.1"/>
    </source>
</evidence>
<evidence type="ECO:0000313" key="3">
    <source>
        <dbReference type="Proteomes" id="UP000737171"/>
    </source>
</evidence>
<dbReference type="Proteomes" id="UP000737171">
    <property type="component" value="Unassembled WGS sequence"/>
</dbReference>
<keyword evidence="3" id="KW-1185">Reference proteome</keyword>